<reference evidence="2 3" key="1">
    <citation type="submission" date="2018-06" db="EMBL/GenBank/DDBJ databases">
        <authorList>
            <consortium name="Pathogen Informatics"/>
            <person name="Doyle S."/>
        </authorList>
    </citation>
    <scope>NUCLEOTIDE SEQUENCE [LARGE SCALE GENOMIC DNA]</scope>
    <source>
        <strain evidence="2 3">NCTC10821</strain>
    </source>
</reference>
<keyword evidence="3" id="KW-1185">Reference proteome</keyword>
<name>A0A378T9L9_9MYCO</name>
<dbReference type="PANTHER" id="PTHR37694">
    <property type="entry name" value="SLR8022 PROTEIN"/>
    <property type="match status" value="1"/>
</dbReference>
<dbReference type="InterPro" id="IPR014710">
    <property type="entry name" value="RmlC-like_jellyroll"/>
</dbReference>
<sequence>MESTSLPAVADELLSAASSSDAGRAGRTLHGGHDHFLRQTVIALIAGRELGEHQSPGEATLQVLRGRVQLVVGEDTADAAAGDHVVIPPARHSLAALEDAVVLLTVLADRDKAVDARVR</sequence>
<dbReference type="SUPFAM" id="SSF51182">
    <property type="entry name" value="RmlC-like cupins"/>
    <property type="match status" value="1"/>
</dbReference>
<evidence type="ECO:0000313" key="3">
    <source>
        <dbReference type="Proteomes" id="UP000254978"/>
    </source>
</evidence>
<dbReference type="Proteomes" id="UP000254978">
    <property type="component" value="Unassembled WGS sequence"/>
</dbReference>
<dbReference type="Gene3D" id="2.60.120.10">
    <property type="entry name" value="Jelly Rolls"/>
    <property type="match status" value="1"/>
</dbReference>
<evidence type="ECO:0000313" key="2">
    <source>
        <dbReference type="EMBL" id="STZ57469.1"/>
    </source>
</evidence>
<dbReference type="OrthoDB" id="5190473at2"/>
<protein>
    <submittedName>
        <fullName evidence="2">LuxR family transcriptional regulator</fullName>
    </submittedName>
</protein>
<dbReference type="PANTHER" id="PTHR37694:SF1">
    <property type="entry name" value="SLR8022 PROTEIN"/>
    <property type="match status" value="1"/>
</dbReference>
<proteinExistence type="predicted"/>
<evidence type="ECO:0000259" key="1">
    <source>
        <dbReference type="Pfam" id="PF07883"/>
    </source>
</evidence>
<dbReference type="AlphaFoldDB" id="A0A378T9L9"/>
<dbReference type="Pfam" id="PF07883">
    <property type="entry name" value="Cupin_2"/>
    <property type="match status" value="1"/>
</dbReference>
<accession>A0A378T9L9</accession>
<dbReference type="InterPro" id="IPR011051">
    <property type="entry name" value="RmlC_Cupin_sf"/>
</dbReference>
<dbReference type="InterPro" id="IPR013096">
    <property type="entry name" value="Cupin_2"/>
</dbReference>
<dbReference type="EMBL" id="UGQT01000001">
    <property type="protein sequence ID" value="STZ57469.1"/>
    <property type="molecule type" value="Genomic_DNA"/>
</dbReference>
<organism evidence="2 3">
    <name type="scientific">Mycolicibacterium tokaiense</name>
    <dbReference type="NCBI Taxonomy" id="39695"/>
    <lineage>
        <taxon>Bacteria</taxon>
        <taxon>Bacillati</taxon>
        <taxon>Actinomycetota</taxon>
        <taxon>Actinomycetes</taxon>
        <taxon>Mycobacteriales</taxon>
        <taxon>Mycobacteriaceae</taxon>
        <taxon>Mycolicibacterium</taxon>
    </lineage>
</organism>
<gene>
    <name evidence="2" type="ORF">NCTC10821_00970</name>
</gene>
<dbReference type="CDD" id="cd02230">
    <property type="entry name" value="cupin_HP0902-like"/>
    <property type="match status" value="1"/>
</dbReference>
<dbReference type="RefSeq" id="WP_068916151.1">
    <property type="nucleotide sequence ID" value="NZ_AP022600.1"/>
</dbReference>
<feature type="domain" description="Cupin type-2" evidence="1">
    <location>
        <begin position="44"/>
        <end position="102"/>
    </location>
</feature>